<organism evidence="1 2">
    <name type="scientific">Prymnesium parvum</name>
    <name type="common">Toxic golden alga</name>
    <dbReference type="NCBI Taxonomy" id="97485"/>
    <lineage>
        <taxon>Eukaryota</taxon>
        <taxon>Haptista</taxon>
        <taxon>Haptophyta</taxon>
        <taxon>Prymnesiophyceae</taxon>
        <taxon>Prymnesiales</taxon>
        <taxon>Prymnesiaceae</taxon>
        <taxon>Prymnesium</taxon>
    </lineage>
</organism>
<reference evidence="1 2" key="1">
    <citation type="journal article" date="2024" name="Science">
        <title>Giant polyketide synthase enzymes in the biosynthesis of giant marine polyether toxins.</title>
        <authorList>
            <person name="Fallon T.R."/>
            <person name="Shende V.V."/>
            <person name="Wierzbicki I.H."/>
            <person name="Pendleton A.L."/>
            <person name="Watervoot N.F."/>
            <person name="Auber R.P."/>
            <person name="Gonzalez D.J."/>
            <person name="Wisecaver J.H."/>
            <person name="Moore B.S."/>
        </authorList>
    </citation>
    <scope>NUCLEOTIDE SEQUENCE [LARGE SCALE GENOMIC DNA]</scope>
    <source>
        <strain evidence="1 2">12B1</strain>
    </source>
</reference>
<proteinExistence type="predicted"/>
<protein>
    <submittedName>
        <fullName evidence="1">Uncharacterized protein</fullName>
    </submittedName>
</protein>
<sequence length="69" mass="7678">MRKIFLVSTPWAIENPEPRWDQSSPAHCRRKFGDWGTFWDILAQSGVAPPRLLPAGISPAATGVLEVTF</sequence>
<dbReference type="EMBL" id="JBGBPQ010000002">
    <property type="protein sequence ID" value="KAL1528614.1"/>
    <property type="molecule type" value="Genomic_DNA"/>
</dbReference>
<gene>
    <name evidence="1" type="ORF">AB1Y20_009952</name>
</gene>
<evidence type="ECO:0000313" key="1">
    <source>
        <dbReference type="EMBL" id="KAL1528614.1"/>
    </source>
</evidence>
<dbReference type="Proteomes" id="UP001515480">
    <property type="component" value="Unassembled WGS sequence"/>
</dbReference>
<accession>A0AB34K2K0</accession>
<keyword evidence="2" id="KW-1185">Reference proteome</keyword>
<name>A0AB34K2K0_PRYPA</name>
<comment type="caution">
    <text evidence="1">The sequence shown here is derived from an EMBL/GenBank/DDBJ whole genome shotgun (WGS) entry which is preliminary data.</text>
</comment>
<dbReference type="AlphaFoldDB" id="A0AB34K2K0"/>
<evidence type="ECO:0000313" key="2">
    <source>
        <dbReference type="Proteomes" id="UP001515480"/>
    </source>
</evidence>